<feature type="compositionally biased region" description="Basic and acidic residues" evidence="9">
    <location>
        <begin position="171"/>
        <end position="182"/>
    </location>
</feature>
<dbReference type="Pfam" id="PF00249">
    <property type="entry name" value="Myb_DNA-binding"/>
    <property type="match status" value="1"/>
</dbReference>
<feature type="domain" description="Response regulatory" evidence="10">
    <location>
        <begin position="23"/>
        <end position="139"/>
    </location>
</feature>
<keyword evidence="6" id="KW-0804">Transcription</keyword>
<dbReference type="NCBIfam" id="TIGR01557">
    <property type="entry name" value="myb_SHAQKYF"/>
    <property type="match status" value="1"/>
</dbReference>
<dbReference type="SUPFAM" id="SSF52172">
    <property type="entry name" value="CheY-like"/>
    <property type="match status" value="1"/>
</dbReference>
<dbReference type="PROSITE" id="PS51294">
    <property type="entry name" value="HTH_MYB"/>
    <property type="match status" value="1"/>
</dbReference>
<keyword evidence="4" id="KW-0805">Transcription regulation</keyword>
<protein>
    <recommendedName>
        <fullName evidence="14">Two-component response regulator</fullName>
    </recommendedName>
</protein>
<comment type="caution">
    <text evidence="12">The sequence shown here is derived from an EMBL/GenBank/DDBJ whole genome shotgun (WGS) entry which is preliminary data.</text>
</comment>
<dbReference type="GO" id="GO:0005634">
    <property type="term" value="C:nucleus"/>
    <property type="evidence" value="ECO:0007669"/>
    <property type="project" value="UniProtKB-SubCell"/>
</dbReference>
<dbReference type="InterPro" id="IPR045279">
    <property type="entry name" value="ARR-like"/>
</dbReference>
<name>A0ABD3DSK7_9LAMI</name>
<keyword evidence="5" id="KW-0010">Activator</keyword>
<dbReference type="EMBL" id="JAVIJP010000013">
    <property type="protein sequence ID" value="KAL3645270.1"/>
    <property type="molecule type" value="Genomic_DNA"/>
</dbReference>
<organism evidence="12 13">
    <name type="scientific">Castilleja foliolosa</name>
    <dbReference type="NCBI Taxonomy" id="1961234"/>
    <lineage>
        <taxon>Eukaryota</taxon>
        <taxon>Viridiplantae</taxon>
        <taxon>Streptophyta</taxon>
        <taxon>Embryophyta</taxon>
        <taxon>Tracheophyta</taxon>
        <taxon>Spermatophyta</taxon>
        <taxon>Magnoliopsida</taxon>
        <taxon>eudicotyledons</taxon>
        <taxon>Gunneridae</taxon>
        <taxon>Pentapetalae</taxon>
        <taxon>asterids</taxon>
        <taxon>lamiids</taxon>
        <taxon>Lamiales</taxon>
        <taxon>Orobanchaceae</taxon>
        <taxon>Pedicularideae</taxon>
        <taxon>Castillejinae</taxon>
        <taxon>Castilleja</taxon>
    </lineage>
</organism>
<accession>A0ABD3DSK7</accession>
<evidence type="ECO:0000256" key="9">
    <source>
        <dbReference type="SAM" id="MobiDB-lite"/>
    </source>
</evidence>
<evidence type="ECO:0000256" key="7">
    <source>
        <dbReference type="ARBA" id="ARBA00023242"/>
    </source>
</evidence>
<evidence type="ECO:0000256" key="8">
    <source>
        <dbReference type="PROSITE-ProRule" id="PRU00169"/>
    </source>
</evidence>
<dbReference type="Proteomes" id="UP001632038">
    <property type="component" value="Unassembled WGS sequence"/>
</dbReference>
<gene>
    <name evidence="12" type="ORF">CASFOL_010450</name>
</gene>
<evidence type="ECO:0000256" key="2">
    <source>
        <dbReference type="ARBA" id="ARBA00022553"/>
    </source>
</evidence>
<keyword evidence="7" id="KW-0539">Nucleus</keyword>
<evidence type="ECO:0000313" key="13">
    <source>
        <dbReference type="Proteomes" id="UP001632038"/>
    </source>
</evidence>
<dbReference type="Gene3D" id="1.10.10.60">
    <property type="entry name" value="Homeodomain-like"/>
    <property type="match status" value="1"/>
</dbReference>
<evidence type="ECO:0000256" key="5">
    <source>
        <dbReference type="ARBA" id="ARBA00023159"/>
    </source>
</evidence>
<comment type="subcellular location">
    <subcellularLocation>
        <location evidence="1">Nucleus</location>
    </subcellularLocation>
</comment>
<evidence type="ECO:0000313" key="12">
    <source>
        <dbReference type="EMBL" id="KAL3645270.1"/>
    </source>
</evidence>
<dbReference type="InterPro" id="IPR006447">
    <property type="entry name" value="Myb_dom_plants"/>
</dbReference>
<evidence type="ECO:0008006" key="14">
    <source>
        <dbReference type="Google" id="ProtNLM"/>
    </source>
</evidence>
<evidence type="ECO:0000259" key="11">
    <source>
        <dbReference type="PROSITE" id="PS51294"/>
    </source>
</evidence>
<dbReference type="InterPro" id="IPR001005">
    <property type="entry name" value="SANT/Myb"/>
</dbReference>
<dbReference type="PROSITE" id="PS50110">
    <property type="entry name" value="RESPONSE_REGULATORY"/>
    <property type="match status" value="1"/>
</dbReference>
<proteinExistence type="predicted"/>
<dbReference type="AlphaFoldDB" id="A0ABD3DSK7"/>
<feature type="region of interest" description="Disordered" evidence="9">
    <location>
        <begin position="168"/>
        <end position="203"/>
    </location>
</feature>
<dbReference type="Gene3D" id="3.40.50.2300">
    <property type="match status" value="1"/>
</dbReference>
<feature type="modified residue" description="4-aspartylphosphate" evidence="8">
    <location>
        <position position="74"/>
    </location>
</feature>
<feature type="domain" description="HTH myb-type" evidence="11">
    <location>
        <begin position="207"/>
        <end position="258"/>
    </location>
</feature>
<dbReference type="InterPro" id="IPR017930">
    <property type="entry name" value="Myb_dom"/>
</dbReference>
<evidence type="ECO:0000259" key="10">
    <source>
        <dbReference type="PROSITE" id="PS50110"/>
    </source>
</evidence>
<evidence type="ECO:0000256" key="6">
    <source>
        <dbReference type="ARBA" id="ARBA00023163"/>
    </source>
</evidence>
<dbReference type="PANTHER" id="PTHR43874">
    <property type="entry name" value="TWO-COMPONENT RESPONSE REGULATOR"/>
    <property type="match status" value="1"/>
</dbReference>
<evidence type="ECO:0000256" key="1">
    <source>
        <dbReference type="ARBA" id="ARBA00004123"/>
    </source>
</evidence>
<dbReference type="FunFam" id="1.10.10.60:FF:000007">
    <property type="entry name" value="Two-component response regulator"/>
    <property type="match status" value="1"/>
</dbReference>
<dbReference type="PANTHER" id="PTHR43874:SF19">
    <property type="entry name" value="RESPONSE REGULATOR 23-RELATED"/>
    <property type="match status" value="1"/>
</dbReference>
<evidence type="ECO:0000256" key="3">
    <source>
        <dbReference type="ARBA" id="ARBA00023012"/>
    </source>
</evidence>
<keyword evidence="2 8" id="KW-0597">Phosphoprotein</keyword>
<dbReference type="Pfam" id="PF00072">
    <property type="entry name" value="Response_reg"/>
    <property type="match status" value="1"/>
</dbReference>
<dbReference type="SMART" id="SM00448">
    <property type="entry name" value="REC"/>
    <property type="match status" value="1"/>
</dbReference>
<dbReference type="InterPro" id="IPR001789">
    <property type="entry name" value="Sig_transdc_resp-reg_receiver"/>
</dbReference>
<dbReference type="CDD" id="cd17584">
    <property type="entry name" value="REC_typeB_ARR-like"/>
    <property type="match status" value="1"/>
</dbReference>
<dbReference type="InterPro" id="IPR009057">
    <property type="entry name" value="Homeodomain-like_sf"/>
</dbReference>
<reference evidence="13" key="1">
    <citation type="journal article" date="2024" name="IScience">
        <title>Strigolactones Initiate the Formation of Haustorium-like Structures in Castilleja.</title>
        <authorList>
            <person name="Buerger M."/>
            <person name="Peterson D."/>
            <person name="Chory J."/>
        </authorList>
    </citation>
    <scope>NUCLEOTIDE SEQUENCE [LARGE SCALE GENOMIC DNA]</scope>
</reference>
<sequence>MESERITLTNCPHELKKSVDAISILVVDDDTTSLSIIAAILKKFEYEVVTVKHANDALCTLRIKSGAFDLVVSDVHMPDMDGFELQQAIAQEFNNLPVVLMSADDEEAVALKGLESGAAFFICKPVCPDDVRDLWQFAAMKKTNKVVIEETGEKNICNETTIISVSSSSVDEDRVSNKDSKNKSPTNEGSDEKKGETSSQKKPKIIWTNSLHNRFLEAIRSIGLDRAVPKKILEVMDVPGLTRENVASHLQKYRIFLRRVSDASYKIQYSADHKSLSRNLFKPSLESSSPASTSPSTLMLNRFTKFPYQKPGQYTFPISLPNSGASSSSLTNQYGSFGQSRLLSNKGNPAGLNLNISNTLINHPINTFQGHISNITPEGLSSAQSATINPIHATSMPISNNPAYQTNYMGYNISNLKLQGLNNFGHVTIEPNSADNYTNINGGGEQLSDYPVMQNLPLHHSGTVGNGGGIMHGSGYSPMFDMLEFGTLSGQQPVDDVDFNANLGDQVNIPNQAQQNGGENLRTSNPYGTVNHWENSVPSLDQAHNQQYCSQNLVRFQEFGTSSQLNDTIVVTPNEQVREGSSLTNTQGFGTSAQLLSKTLLSPVERDDDDFLESLLGPFGEDLLLQ</sequence>
<dbReference type="GO" id="GO:0000160">
    <property type="term" value="P:phosphorelay signal transduction system"/>
    <property type="evidence" value="ECO:0007669"/>
    <property type="project" value="UniProtKB-KW"/>
</dbReference>
<dbReference type="SUPFAM" id="SSF46689">
    <property type="entry name" value="Homeodomain-like"/>
    <property type="match status" value="1"/>
</dbReference>
<evidence type="ECO:0000256" key="4">
    <source>
        <dbReference type="ARBA" id="ARBA00023015"/>
    </source>
</evidence>
<dbReference type="InterPro" id="IPR011006">
    <property type="entry name" value="CheY-like_superfamily"/>
</dbReference>
<keyword evidence="13" id="KW-1185">Reference proteome</keyword>
<keyword evidence="3" id="KW-0902">Two-component regulatory system</keyword>